<dbReference type="Gene3D" id="3.10.450.620">
    <property type="entry name" value="JHP933, nucleotidyltransferase-like core domain"/>
    <property type="match status" value="1"/>
</dbReference>
<sequence length="344" mass="40100">MQEGNFYTLEPSERILIFQDISNRTGMPAFAVEKDWWVTQALSIIFEMEVGQSLVFKGGTSLSKAWKLIQRFSEDVDLAIDRTFLGFEGDLSKNQRTKLRKQAGIYTTGPFCKELEARFIAKGFQNVSFEVIPAEDSDQDPRIILIHYPNLFDTPDYLLPRVQIEVGCRSLREPYTIQRFGSLVDELYEGKEFTVPLIKVPTVNPERTFLEKLFLLHEEFHRPIGKMRVDRLSRHLYDVHQLANSEVAERAIQDKALYETIVNHRYTFSKVGGIDYNRHKPKALDPMPIPGLIEPWKADYQKMREQMIYEENPPTFDELLGNLIKLKARLSKLDWEFSLEFPEK</sequence>
<gene>
    <name evidence="1" type="ORF">GCM10011339_44140</name>
</gene>
<organism evidence="1 2">
    <name type="scientific">Echinicola rosea</name>
    <dbReference type="NCBI Taxonomy" id="1807691"/>
    <lineage>
        <taxon>Bacteria</taxon>
        <taxon>Pseudomonadati</taxon>
        <taxon>Bacteroidota</taxon>
        <taxon>Cytophagia</taxon>
        <taxon>Cytophagales</taxon>
        <taxon>Cyclobacteriaceae</taxon>
        <taxon>Echinicola</taxon>
    </lineage>
</organism>
<protein>
    <submittedName>
        <fullName evidence="1">Nucleotidyltransferase</fullName>
    </submittedName>
</protein>
<dbReference type="EMBL" id="BMIU01000036">
    <property type="protein sequence ID" value="GGF50774.1"/>
    <property type="molecule type" value="Genomic_DNA"/>
</dbReference>
<dbReference type="Proteomes" id="UP000647339">
    <property type="component" value="Unassembled WGS sequence"/>
</dbReference>
<name>A0ABQ1VDB4_9BACT</name>
<keyword evidence="2" id="KW-1185">Reference proteome</keyword>
<comment type="caution">
    <text evidence="1">The sequence shown here is derived from an EMBL/GenBank/DDBJ whole genome shotgun (WGS) entry which is preliminary data.</text>
</comment>
<proteinExistence type="predicted"/>
<reference evidence="2" key="1">
    <citation type="journal article" date="2019" name="Int. J. Syst. Evol. Microbiol.">
        <title>The Global Catalogue of Microorganisms (GCM) 10K type strain sequencing project: providing services to taxonomists for standard genome sequencing and annotation.</title>
        <authorList>
            <consortium name="The Broad Institute Genomics Platform"/>
            <consortium name="The Broad Institute Genome Sequencing Center for Infectious Disease"/>
            <person name="Wu L."/>
            <person name="Ma J."/>
        </authorList>
    </citation>
    <scope>NUCLEOTIDE SEQUENCE [LARGE SCALE GENOMIC DNA]</scope>
    <source>
        <strain evidence="2">CGMCC 1.15407</strain>
    </source>
</reference>
<dbReference type="RefSeq" id="WP_137401349.1">
    <property type="nucleotide sequence ID" value="NZ_BMIU01000036.1"/>
</dbReference>
<accession>A0ABQ1VDB4</accession>
<dbReference type="InterPro" id="IPR014942">
    <property type="entry name" value="AbiEii"/>
</dbReference>
<evidence type="ECO:0000313" key="1">
    <source>
        <dbReference type="EMBL" id="GGF50774.1"/>
    </source>
</evidence>
<dbReference type="Pfam" id="PF08843">
    <property type="entry name" value="AbiEii"/>
    <property type="match status" value="1"/>
</dbReference>
<evidence type="ECO:0000313" key="2">
    <source>
        <dbReference type="Proteomes" id="UP000647339"/>
    </source>
</evidence>